<dbReference type="EMBL" id="CP096659">
    <property type="protein sequence ID" value="UPV73014.1"/>
    <property type="molecule type" value="Genomic_DNA"/>
</dbReference>
<feature type="transmembrane region" description="Helical" evidence="1">
    <location>
        <begin position="117"/>
        <end position="137"/>
    </location>
</feature>
<dbReference type="GeneID" id="72185669"/>
<evidence type="ECO:0000313" key="2">
    <source>
        <dbReference type="EMBL" id="UPV73014.1"/>
    </source>
</evidence>
<keyword evidence="1" id="KW-0812">Transmembrane</keyword>
<protein>
    <submittedName>
        <fullName evidence="2">Uncharacterized protein</fullName>
    </submittedName>
</protein>
<name>A0A8U0HQS0_9EURY</name>
<reference evidence="2 3" key="1">
    <citation type="submission" date="2022-04" db="EMBL/GenBank/DDBJ databases">
        <title>Diverse halophilic archaea isolated from saline environments.</title>
        <authorList>
            <person name="Cui H.-L."/>
        </authorList>
    </citation>
    <scope>NUCLEOTIDE SEQUENCE [LARGE SCALE GENOMIC DNA]</scope>
    <source>
        <strain evidence="2 3">XZYJT49</strain>
    </source>
</reference>
<accession>A0A8U0HQS0</accession>
<dbReference type="Proteomes" id="UP000830729">
    <property type="component" value="Chromosome"/>
</dbReference>
<dbReference type="KEGG" id="halx:M0R89_10680"/>
<dbReference type="RefSeq" id="WP_248649072.1">
    <property type="nucleotide sequence ID" value="NZ_CP096659.1"/>
</dbReference>
<keyword evidence="1" id="KW-0472">Membrane</keyword>
<gene>
    <name evidence="2" type="ORF">M0R89_10680</name>
</gene>
<evidence type="ECO:0000256" key="1">
    <source>
        <dbReference type="SAM" id="Phobius"/>
    </source>
</evidence>
<keyword evidence="3" id="KW-1185">Reference proteome</keyword>
<keyword evidence="1" id="KW-1133">Transmembrane helix</keyword>
<feature type="transmembrane region" description="Helical" evidence="1">
    <location>
        <begin position="76"/>
        <end position="96"/>
    </location>
</feature>
<feature type="transmembrane region" description="Helical" evidence="1">
    <location>
        <begin position="51"/>
        <end position="70"/>
    </location>
</feature>
<proteinExistence type="predicted"/>
<feature type="transmembrane region" description="Helical" evidence="1">
    <location>
        <begin position="143"/>
        <end position="164"/>
    </location>
</feature>
<organism evidence="2 3">
    <name type="scientific">Halorussus limi</name>
    <dbReference type="NCBI Taxonomy" id="2938695"/>
    <lineage>
        <taxon>Archaea</taxon>
        <taxon>Methanobacteriati</taxon>
        <taxon>Methanobacteriota</taxon>
        <taxon>Stenosarchaea group</taxon>
        <taxon>Halobacteria</taxon>
        <taxon>Halobacteriales</taxon>
        <taxon>Haladaptataceae</taxon>
        <taxon>Halorussus</taxon>
    </lineage>
</organism>
<evidence type="ECO:0000313" key="3">
    <source>
        <dbReference type="Proteomes" id="UP000830729"/>
    </source>
</evidence>
<feature type="transmembrane region" description="Helical" evidence="1">
    <location>
        <begin position="6"/>
        <end position="27"/>
    </location>
</feature>
<sequence length="165" mass="16156">MDNGTVFAAGLTATTGLAFVAAALHALRPGSPVRGWFGVDPADDAAVRSNAAVVGASGVGLVALATAVGVGVSERAIGTASVLAGGGACATLGWLIRYRDRRDLLTTPGASRKTARRLGAAAMLCGFLVLPLAPAIWFGASAALVVGLAVGGALGSLVAVGVAYR</sequence>
<dbReference type="AlphaFoldDB" id="A0A8U0HQS0"/>